<proteinExistence type="inferred from homology"/>
<dbReference type="Pfam" id="PF01709">
    <property type="entry name" value="Transcrip_reg"/>
    <property type="match status" value="1"/>
</dbReference>
<keyword evidence="2 6" id="KW-0963">Cytoplasm</keyword>
<dbReference type="GO" id="GO:0003677">
    <property type="term" value="F:DNA binding"/>
    <property type="evidence" value="ECO:0007669"/>
    <property type="project" value="UniProtKB-UniRule"/>
</dbReference>
<dbReference type="HAMAP" id="MF_00693">
    <property type="entry name" value="Transcrip_reg_TACO1"/>
    <property type="match status" value="1"/>
</dbReference>
<dbReference type="InterPro" id="IPR029072">
    <property type="entry name" value="YebC-like"/>
</dbReference>
<dbReference type="GO" id="GO:0006355">
    <property type="term" value="P:regulation of DNA-templated transcription"/>
    <property type="evidence" value="ECO:0007669"/>
    <property type="project" value="UniProtKB-UniRule"/>
</dbReference>
<dbReference type="InterPro" id="IPR017856">
    <property type="entry name" value="Integrase-like_N"/>
</dbReference>
<dbReference type="PANTHER" id="PTHR12532:SF6">
    <property type="entry name" value="TRANSCRIPTIONAL REGULATORY PROTEIN YEBC-RELATED"/>
    <property type="match status" value="1"/>
</dbReference>
<keyword evidence="3 6" id="KW-0805">Transcription regulation</keyword>
<dbReference type="GO" id="GO:0005829">
    <property type="term" value="C:cytosol"/>
    <property type="evidence" value="ECO:0007669"/>
    <property type="project" value="TreeGrafter"/>
</dbReference>
<evidence type="ECO:0000256" key="6">
    <source>
        <dbReference type="HAMAP-Rule" id="MF_00693"/>
    </source>
</evidence>
<dbReference type="Proteomes" id="UP000092971">
    <property type="component" value="Chromosome"/>
</dbReference>
<dbReference type="InterPro" id="IPR049083">
    <property type="entry name" value="TACO1_YebC_N"/>
</dbReference>
<dbReference type="NCBIfam" id="TIGR01033">
    <property type="entry name" value="YebC/PmpR family DNA-binding transcriptional regulator"/>
    <property type="match status" value="1"/>
</dbReference>
<dbReference type="NCBIfam" id="NF009044">
    <property type="entry name" value="PRK12378.1"/>
    <property type="match status" value="1"/>
</dbReference>
<evidence type="ECO:0000259" key="7">
    <source>
        <dbReference type="Pfam" id="PF01709"/>
    </source>
</evidence>
<feature type="domain" description="TACO1/YebC-like N-terminal" evidence="8">
    <location>
        <begin position="5"/>
        <end position="75"/>
    </location>
</feature>
<protein>
    <recommendedName>
        <fullName evidence="6">Probable transcriptional regulatory protein CSTERTH_11430</fullName>
    </recommendedName>
</protein>
<sequence length="242" mass="27018">MSGHSKWANIRHKKEKTDAQKGKIFTKLGREIAMAVKAGGPDPETNSRLKDAIAKAKANNMPNENIMRSIKKAAGDISTDDYEEIVYEGYGPGGVAIIVETLTNNRNRTAGDIRHIFDKYGGNLGTTGCVSFMFDKRGQIIIEKNDSIDEDSLMMSALEAGALDVAVEDEYYEIITEPQDFSKVADALEKEGYKFESAEVAMIPKTTTTLTNEEMIANMEKLIEKLEDHDDVQNIYHNWEQE</sequence>
<dbReference type="InterPro" id="IPR026564">
    <property type="entry name" value="Transcrip_reg_TACO1-like_dom3"/>
</dbReference>
<dbReference type="FunFam" id="3.30.70.980:FF:000002">
    <property type="entry name" value="Probable transcriptional regulatory protein YebC"/>
    <property type="match status" value="1"/>
</dbReference>
<evidence type="ECO:0000256" key="1">
    <source>
        <dbReference type="ARBA" id="ARBA00008724"/>
    </source>
</evidence>
<name>A0A1B1YFS8_THEST</name>
<keyword evidence="4 6" id="KW-0238">DNA-binding</keyword>
<reference evidence="9 10" key="1">
    <citation type="submission" date="2016-02" db="EMBL/GenBank/DDBJ databases">
        <title>Comparison of Clostridium stercorarium subspecies using comparative genomics and transcriptomics.</title>
        <authorList>
            <person name="Schellenberg J."/>
            <person name="Thallinger G."/>
            <person name="Levin D.B."/>
            <person name="Zhang X."/>
            <person name="Alvare G."/>
            <person name="Fristensky B."/>
            <person name="Sparling R."/>
        </authorList>
    </citation>
    <scope>NUCLEOTIDE SEQUENCE [LARGE SCALE GENOMIC DNA]</scope>
    <source>
        <strain evidence="9 10">DSM 2910</strain>
    </source>
</reference>
<keyword evidence="5 6" id="KW-0804">Transcription</keyword>
<evidence type="ECO:0000256" key="2">
    <source>
        <dbReference type="ARBA" id="ARBA00022490"/>
    </source>
</evidence>
<dbReference type="EMBL" id="CP014672">
    <property type="protein sequence ID" value="ANW99600.1"/>
    <property type="molecule type" value="Genomic_DNA"/>
</dbReference>
<dbReference type="PANTHER" id="PTHR12532">
    <property type="entry name" value="TRANSLATIONAL ACTIVATOR OF CYTOCHROME C OXIDASE 1"/>
    <property type="match status" value="1"/>
</dbReference>
<dbReference type="InterPro" id="IPR048300">
    <property type="entry name" value="TACO1_YebC-like_2nd/3rd_dom"/>
</dbReference>
<comment type="similarity">
    <text evidence="1 6">Belongs to the TACO1 family.</text>
</comment>
<dbReference type="InterPro" id="IPR002876">
    <property type="entry name" value="Transcrip_reg_TACO1-like"/>
</dbReference>
<dbReference type="Gene3D" id="1.10.10.200">
    <property type="match status" value="1"/>
</dbReference>
<evidence type="ECO:0000313" key="9">
    <source>
        <dbReference type="EMBL" id="ANW99600.1"/>
    </source>
</evidence>
<dbReference type="Pfam" id="PF20772">
    <property type="entry name" value="TACO1_YebC_N"/>
    <property type="match status" value="1"/>
</dbReference>
<evidence type="ECO:0000256" key="3">
    <source>
        <dbReference type="ARBA" id="ARBA00023015"/>
    </source>
</evidence>
<comment type="subcellular location">
    <subcellularLocation>
        <location evidence="6">Cytoplasm</location>
    </subcellularLocation>
</comment>
<accession>A0A1B1YFS8</accession>
<dbReference type="NCBIfam" id="NF001030">
    <property type="entry name" value="PRK00110.1"/>
    <property type="match status" value="1"/>
</dbReference>
<dbReference type="SUPFAM" id="SSF75625">
    <property type="entry name" value="YebC-like"/>
    <property type="match status" value="1"/>
</dbReference>
<dbReference type="Gene3D" id="3.30.70.980">
    <property type="match status" value="2"/>
</dbReference>
<dbReference type="FunFam" id="1.10.10.200:FF:000002">
    <property type="entry name" value="Probable transcriptional regulatory protein CLM62_37755"/>
    <property type="match status" value="1"/>
</dbReference>
<dbReference type="OrthoDB" id="9781053at2"/>
<dbReference type="AlphaFoldDB" id="A0A1B1YFS8"/>
<feature type="domain" description="TACO1/YebC-like second and third" evidence="7">
    <location>
        <begin position="82"/>
        <end position="239"/>
    </location>
</feature>
<evidence type="ECO:0000259" key="8">
    <source>
        <dbReference type="Pfam" id="PF20772"/>
    </source>
</evidence>
<gene>
    <name evidence="9" type="ORF">CSTERTH_11430</name>
</gene>
<organism evidence="9 10">
    <name type="scientific">Thermoclostridium stercorarium subsp. thermolacticum DSM 2910</name>
    <dbReference type="NCBI Taxonomy" id="1121336"/>
    <lineage>
        <taxon>Bacteria</taxon>
        <taxon>Bacillati</taxon>
        <taxon>Bacillota</taxon>
        <taxon>Clostridia</taxon>
        <taxon>Eubacteriales</taxon>
        <taxon>Oscillospiraceae</taxon>
        <taxon>Thermoclostridium</taxon>
    </lineage>
</organism>
<dbReference type="RefSeq" id="WP_034836130.1">
    <property type="nucleotide sequence ID" value="NZ_CP014672.1"/>
</dbReference>
<evidence type="ECO:0000256" key="4">
    <source>
        <dbReference type="ARBA" id="ARBA00023125"/>
    </source>
</evidence>
<evidence type="ECO:0000256" key="5">
    <source>
        <dbReference type="ARBA" id="ARBA00023163"/>
    </source>
</evidence>
<evidence type="ECO:0000313" key="10">
    <source>
        <dbReference type="Proteomes" id="UP000092971"/>
    </source>
</evidence>